<evidence type="ECO:0000313" key="3">
    <source>
        <dbReference type="Proteomes" id="UP001632037"/>
    </source>
</evidence>
<proteinExistence type="predicted"/>
<dbReference type="Pfam" id="PF12697">
    <property type="entry name" value="Abhydrolase_6"/>
    <property type="match status" value="1"/>
</dbReference>
<dbReference type="SUPFAM" id="SSF53474">
    <property type="entry name" value="alpha/beta-Hydrolases"/>
    <property type="match status" value="1"/>
</dbReference>
<accession>A0ABD3FKE3</accession>
<sequence>MPGATLLFAHGGGFCKQTWDPIIRRLQSSSIIQQVSTRFVTFDFPYHGTKRDESVAPKLNVSIPQSPRVWHPARDLVPLTTAEVQRQVQLLRGEEDRSMLIGIGHSMGAGALWNTEVRDPGTFDALILFEPVYGEEDPATTEKVTSFLVAATLQRKASWTSRQEAVQYFETLKNFCTWDRESLAAYLEGALVEDEATGKTVLACSPHIEASLYCHGILRFTDDELKRPKCSIRFHSGEKSNMFFTSYFEHAEKTCPNIYSIDEPMEKCTHLLVLEDPETATNKILSDLVKTKLFHNKQSRKEQFTFEDGISSVTSFRFIPKCVMVE</sequence>
<dbReference type="Gene3D" id="3.40.50.1820">
    <property type="entry name" value="alpha/beta hydrolase"/>
    <property type="match status" value="1"/>
</dbReference>
<feature type="domain" description="AB hydrolase-1" evidence="1">
    <location>
        <begin position="6"/>
        <end position="278"/>
    </location>
</feature>
<keyword evidence="3" id="KW-1185">Reference proteome</keyword>
<comment type="caution">
    <text evidence="2">The sequence shown here is derived from an EMBL/GenBank/DDBJ whole genome shotgun (WGS) entry which is preliminary data.</text>
</comment>
<dbReference type="InterPro" id="IPR029058">
    <property type="entry name" value="AB_hydrolase_fold"/>
</dbReference>
<dbReference type="EMBL" id="JBIMZQ010000014">
    <property type="protein sequence ID" value="KAL3667228.1"/>
    <property type="molecule type" value="Genomic_DNA"/>
</dbReference>
<dbReference type="Proteomes" id="UP001632037">
    <property type="component" value="Unassembled WGS sequence"/>
</dbReference>
<organism evidence="2 3">
    <name type="scientific">Phytophthora oleae</name>
    <dbReference type="NCBI Taxonomy" id="2107226"/>
    <lineage>
        <taxon>Eukaryota</taxon>
        <taxon>Sar</taxon>
        <taxon>Stramenopiles</taxon>
        <taxon>Oomycota</taxon>
        <taxon>Peronosporomycetes</taxon>
        <taxon>Peronosporales</taxon>
        <taxon>Peronosporaceae</taxon>
        <taxon>Phytophthora</taxon>
    </lineage>
</organism>
<evidence type="ECO:0000259" key="1">
    <source>
        <dbReference type="Pfam" id="PF12697"/>
    </source>
</evidence>
<gene>
    <name evidence="2" type="ORF">V7S43_007463</name>
</gene>
<name>A0ABD3FKE3_9STRA</name>
<protein>
    <recommendedName>
        <fullName evidence="1">AB hydrolase-1 domain-containing protein</fullName>
    </recommendedName>
</protein>
<reference evidence="2 3" key="1">
    <citation type="submission" date="2024-09" db="EMBL/GenBank/DDBJ databases">
        <title>Genome sequencing and assembly of Phytophthora oleae, isolate VK10A, causative agent of rot of olive drupes.</title>
        <authorList>
            <person name="Conti Taguali S."/>
            <person name="Riolo M."/>
            <person name="La Spada F."/>
            <person name="Cacciola S.O."/>
            <person name="Dionisio G."/>
        </authorList>
    </citation>
    <scope>NUCLEOTIDE SEQUENCE [LARGE SCALE GENOMIC DNA]</scope>
    <source>
        <strain evidence="2 3">VK10A</strain>
    </source>
</reference>
<dbReference type="InterPro" id="IPR000073">
    <property type="entry name" value="AB_hydrolase_1"/>
</dbReference>
<evidence type="ECO:0000313" key="2">
    <source>
        <dbReference type="EMBL" id="KAL3667228.1"/>
    </source>
</evidence>
<dbReference type="AlphaFoldDB" id="A0ABD3FKE3"/>